<accession>A0A1Z3NA34</accession>
<gene>
    <name evidence="2" type="ORF">B9G79_12590</name>
</gene>
<evidence type="ECO:0008006" key="4">
    <source>
        <dbReference type="Google" id="ProtNLM"/>
    </source>
</evidence>
<dbReference type="AlphaFoldDB" id="A0A1Z3NA34"/>
<evidence type="ECO:0000256" key="1">
    <source>
        <dbReference type="SAM" id="SignalP"/>
    </source>
</evidence>
<protein>
    <recommendedName>
        <fullName evidence="4">Lipoprotein</fullName>
    </recommendedName>
</protein>
<name>A0A1Z3NA34_BDEBC</name>
<evidence type="ECO:0000313" key="2">
    <source>
        <dbReference type="EMBL" id="ASD64343.1"/>
    </source>
</evidence>
<proteinExistence type="predicted"/>
<feature type="chain" id="PRO_5012803104" description="Lipoprotein" evidence="1">
    <location>
        <begin position="20"/>
        <end position="143"/>
    </location>
</feature>
<evidence type="ECO:0000313" key="3">
    <source>
        <dbReference type="Proteomes" id="UP000197003"/>
    </source>
</evidence>
<dbReference type="RefSeq" id="WP_088565817.1">
    <property type="nucleotide sequence ID" value="NZ_CP020946.1"/>
</dbReference>
<dbReference type="PROSITE" id="PS51257">
    <property type="entry name" value="PROKAR_LIPOPROTEIN"/>
    <property type="match status" value="1"/>
</dbReference>
<keyword evidence="1" id="KW-0732">Signal</keyword>
<dbReference type="Proteomes" id="UP000197003">
    <property type="component" value="Chromosome"/>
</dbReference>
<dbReference type="EMBL" id="CP020946">
    <property type="protein sequence ID" value="ASD64343.1"/>
    <property type="molecule type" value="Genomic_DNA"/>
</dbReference>
<sequence>MLKKSKGLVVMALFAAGCATTPSPSTPEGDEALVPNWETHARDAEIMKSGPAPASATAATTAPTNAMDEMALEAQQFATINYDNLGKDLKAGKGKNVTELFRILKIQQKDQATALRRVKSLHDGSTSADQFAQSLWNWYQNRN</sequence>
<reference evidence="2 3" key="1">
    <citation type="submission" date="2017-04" db="EMBL/GenBank/DDBJ databases">
        <title>Whole genome sequence of Bdellovibrio bacteriovorus strain SSB218315.</title>
        <authorList>
            <person name="Oyedara O."/>
            <person name="Rodriguez-Perez M.A."/>
        </authorList>
    </citation>
    <scope>NUCLEOTIDE SEQUENCE [LARGE SCALE GENOMIC DNA]</scope>
    <source>
        <strain evidence="2 3">SSB218315</strain>
    </source>
</reference>
<feature type="signal peptide" evidence="1">
    <location>
        <begin position="1"/>
        <end position="19"/>
    </location>
</feature>
<dbReference type="OrthoDB" id="5294661at2"/>
<organism evidence="2 3">
    <name type="scientific">Bdellovibrio bacteriovorus</name>
    <dbReference type="NCBI Taxonomy" id="959"/>
    <lineage>
        <taxon>Bacteria</taxon>
        <taxon>Pseudomonadati</taxon>
        <taxon>Bdellovibrionota</taxon>
        <taxon>Bdellovibrionia</taxon>
        <taxon>Bdellovibrionales</taxon>
        <taxon>Pseudobdellovibrionaceae</taxon>
        <taxon>Bdellovibrio</taxon>
    </lineage>
</organism>